<keyword evidence="2" id="KW-1185">Reference proteome</keyword>
<evidence type="ECO:0000313" key="2">
    <source>
        <dbReference type="Proteomes" id="UP000030645"/>
    </source>
</evidence>
<reference evidence="2" key="1">
    <citation type="submission" date="2013-01" db="EMBL/GenBank/DDBJ databases">
        <title>Draft Genome Sequence of a Mulberry Tree, Morus notabilis C.K. Schneid.</title>
        <authorList>
            <person name="He N."/>
            <person name="Zhao S."/>
        </authorList>
    </citation>
    <scope>NUCLEOTIDE SEQUENCE</scope>
</reference>
<dbReference type="EMBL" id="KE345919">
    <property type="protein sequence ID" value="EXC20522.1"/>
    <property type="molecule type" value="Genomic_DNA"/>
</dbReference>
<accession>W9SBG8</accession>
<name>W9SBG8_9ROSA</name>
<dbReference type="Proteomes" id="UP000030645">
    <property type="component" value="Unassembled WGS sequence"/>
</dbReference>
<proteinExistence type="predicted"/>
<gene>
    <name evidence="1" type="ORF">L484_027076</name>
</gene>
<evidence type="ECO:0000313" key="1">
    <source>
        <dbReference type="EMBL" id="EXC20522.1"/>
    </source>
</evidence>
<dbReference type="AlphaFoldDB" id="W9SBG8"/>
<organism evidence="1 2">
    <name type="scientific">Morus notabilis</name>
    <dbReference type="NCBI Taxonomy" id="981085"/>
    <lineage>
        <taxon>Eukaryota</taxon>
        <taxon>Viridiplantae</taxon>
        <taxon>Streptophyta</taxon>
        <taxon>Embryophyta</taxon>
        <taxon>Tracheophyta</taxon>
        <taxon>Spermatophyta</taxon>
        <taxon>Magnoliopsida</taxon>
        <taxon>eudicotyledons</taxon>
        <taxon>Gunneridae</taxon>
        <taxon>Pentapetalae</taxon>
        <taxon>rosids</taxon>
        <taxon>fabids</taxon>
        <taxon>Rosales</taxon>
        <taxon>Moraceae</taxon>
        <taxon>Moreae</taxon>
        <taxon>Morus</taxon>
    </lineage>
</organism>
<sequence length="80" mass="8637">MPLILSFYVSPSSPSLSLSSHRKSQEIVAGVTILSSAVTLEVVPEILRDSHGSFFVTAPRWRAAKLASPPRDFASEEPPS</sequence>
<protein>
    <submittedName>
        <fullName evidence="1">Uncharacterized protein</fullName>
    </submittedName>
</protein>